<gene>
    <name evidence="1" type="ORF">AVDCRST_MAG08-1054</name>
</gene>
<evidence type="ECO:0000313" key="1">
    <source>
        <dbReference type="EMBL" id="CAA9230072.1"/>
    </source>
</evidence>
<reference evidence="1" key="1">
    <citation type="submission" date="2020-02" db="EMBL/GenBank/DDBJ databases">
        <authorList>
            <person name="Meier V. D."/>
        </authorList>
    </citation>
    <scope>NUCLEOTIDE SEQUENCE</scope>
    <source>
        <strain evidence="1">AVDCRST_MAG08</strain>
    </source>
</reference>
<dbReference type="EMBL" id="CADCTG010000110">
    <property type="protein sequence ID" value="CAA9230072.1"/>
    <property type="molecule type" value="Genomic_DNA"/>
</dbReference>
<feature type="non-terminal residue" evidence="1">
    <location>
        <position position="66"/>
    </location>
</feature>
<organism evidence="1">
    <name type="scientific">uncultured Acetobacteraceae bacterium</name>
    <dbReference type="NCBI Taxonomy" id="169975"/>
    <lineage>
        <taxon>Bacteria</taxon>
        <taxon>Pseudomonadati</taxon>
        <taxon>Pseudomonadota</taxon>
        <taxon>Alphaproteobacteria</taxon>
        <taxon>Acetobacterales</taxon>
        <taxon>Acetobacteraceae</taxon>
        <taxon>environmental samples</taxon>
    </lineage>
</organism>
<sequence>ALAEQQRRLVPVDGAVVGGGGREIRLHPGDGRAHPPPVCLERQGEPRREQHQVFLLQPVLGHPAAI</sequence>
<protein>
    <submittedName>
        <fullName evidence="1">Uncharacterized protein</fullName>
    </submittedName>
</protein>
<name>A0A6J4HPG9_9PROT</name>
<proteinExistence type="predicted"/>
<accession>A0A6J4HPG9</accession>
<feature type="non-terminal residue" evidence="1">
    <location>
        <position position="1"/>
    </location>
</feature>
<dbReference type="AlphaFoldDB" id="A0A6J4HPG9"/>